<feature type="region of interest" description="Disordered" evidence="6">
    <location>
        <begin position="375"/>
        <end position="491"/>
    </location>
</feature>
<feature type="compositionally biased region" description="Basic and acidic residues" evidence="6">
    <location>
        <begin position="397"/>
        <end position="438"/>
    </location>
</feature>
<feature type="compositionally biased region" description="Basic and acidic residues" evidence="6">
    <location>
        <begin position="526"/>
        <end position="538"/>
    </location>
</feature>
<dbReference type="InterPro" id="IPR011009">
    <property type="entry name" value="Kinase-like_dom_sf"/>
</dbReference>
<dbReference type="GO" id="GO:0004674">
    <property type="term" value="F:protein serine/threonine kinase activity"/>
    <property type="evidence" value="ECO:0007669"/>
    <property type="project" value="InterPro"/>
</dbReference>
<evidence type="ECO:0000256" key="3">
    <source>
        <dbReference type="ARBA" id="ARBA00022777"/>
    </source>
</evidence>
<dbReference type="Gene3D" id="1.10.510.10">
    <property type="entry name" value="Transferase(Phosphotransferase) domain 1"/>
    <property type="match status" value="1"/>
</dbReference>
<proteinExistence type="predicted"/>
<feature type="region of interest" description="Disordered" evidence="6">
    <location>
        <begin position="526"/>
        <end position="570"/>
    </location>
</feature>
<dbReference type="GO" id="GO:0000045">
    <property type="term" value="P:autophagosome assembly"/>
    <property type="evidence" value="ECO:0007669"/>
    <property type="project" value="TreeGrafter"/>
</dbReference>
<organism evidence="8 9">
    <name type="scientific">Kipferlia bialata</name>
    <dbReference type="NCBI Taxonomy" id="797122"/>
    <lineage>
        <taxon>Eukaryota</taxon>
        <taxon>Metamonada</taxon>
        <taxon>Carpediemonas-like organisms</taxon>
        <taxon>Kipferlia</taxon>
    </lineage>
</organism>
<keyword evidence="9" id="KW-1185">Reference proteome</keyword>
<evidence type="ECO:0000256" key="5">
    <source>
        <dbReference type="PROSITE-ProRule" id="PRU10141"/>
    </source>
</evidence>
<evidence type="ECO:0000313" key="9">
    <source>
        <dbReference type="Proteomes" id="UP000265618"/>
    </source>
</evidence>
<feature type="domain" description="Protein kinase" evidence="7">
    <location>
        <begin position="50"/>
        <end position="370"/>
    </location>
</feature>
<dbReference type="PANTHER" id="PTHR24348">
    <property type="entry name" value="SERINE/THREONINE-PROTEIN KINASE UNC-51-RELATED"/>
    <property type="match status" value="1"/>
</dbReference>
<dbReference type="PROSITE" id="PS50011">
    <property type="entry name" value="PROTEIN_KINASE_DOM"/>
    <property type="match status" value="1"/>
</dbReference>
<evidence type="ECO:0000256" key="1">
    <source>
        <dbReference type="ARBA" id="ARBA00022679"/>
    </source>
</evidence>
<evidence type="ECO:0000256" key="6">
    <source>
        <dbReference type="SAM" id="MobiDB-lite"/>
    </source>
</evidence>
<dbReference type="PROSITE" id="PS00107">
    <property type="entry name" value="PROTEIN_KINASE_ATP"/>
    <property type="match status" value="1"/>
</dbReference>
<dbReference type="AlphaFoldDB" id="A0A9K3CRI0"/>
<dbReference type="InterPro" id="IPR008271">
    <property type="entry name" value="Ser/Thr_kinase_AS"/>
</dbReference>
<keyword evidence="4 5" id="KW-0067">ATP-binding</keyword>
<feature type="binding site" evidence="5">
    <location>
        <position position="79"/>
    </location>
    <ligand>
        <name>ATP</name>
        <dbReference type="ChEBI" id="CHEBI:30616"/>
    </ligand>
</feature>
<dbReference type="SMART" id="SM00220">
    <property type="entry name" value="S_TKc"/>
    <property type="match status" value="1"/>
</dbReference>
<dbReference type="GO" id="GO:0005829">
    <property type="term" value="C:cytosol"/>
    <property type="evidence" value="ECO:0007669"/>
    <property type="project" value="TreeGrafter"/>
</dbReference>
<dbReference type="EMBL" id="BDIP01000543">
    <property type="protein sequence ID" value="GIQ81954.1"/>
    <property type="molecule type" value="Genomic_DNA"/>
</dbReference>
<dbReference type="Gene3D" id="3.30.200.20">
    <property type="entry name" value="Phosphorylase Kinase, domain 1"/>
    <property type="match status" value="1"/>
</dbReference>
<dbReference type="Proteomes" id="UP000265618">
    <property type="component" value="Unassembled WGS sequence"/>
</dbReference>
<dbReference type="Pfam" id="PF00069">
    <property type="entry name" value="Pkinase"/>
    <property type="match status" value="1"/>
</dbReference>
<comment type="caution">
    <text evidence="8">The sequence shown here is derived from an EMBL/GenBank/DDBJ whole genome shotgun (WGS) entry which is preliminary data.</text>
</comment>
<dbReference type="GO" id="GO:0010506">
    <property type="term" value="P:regulation of autophagy"/>
    <property type="evidence" value="ECO:0007669"/>
    <property type="project" value="InterPro"/>
</dbReference>
<dbReference type="PROSITE" id="PS00108">
    <property type="entry name" value="PROTEIN_KINASE_ST"/>
    <property type="match status" value="1"/>
</dbReference>
<evidence type="ECO:0000313" key="8">
    <source>
        <dbReference type="EMBL" id="GIQ81954.1"/>
    </source>
</evidence>
<dbReference type="OrthoDB" id="10252171at2759"/>
<dbReference type="InterPro" id="IPR000719">
    <property type="entry name" value="Prot_kinase_dom"/>
</dbReference>
<accession>A0A9K3CRI0</accession>
<dbReference type="PANTHER" id="PTHR24348:SF22">
    <property type="entry name" value="NON-SPECIFIC SERINE_THREONINE PROTEIN KINASE"/>
    <property type="match status" value="1"/>
</dbReference>
<dbReference type="GO" id="GO:0005524">
    <property type="term" value="F:ATP binding"/>
    <property type="evidence" value="ECO:0007669"/>
    <property type="project" value="UniProtKB-UniRule"/>
</dbReference>
<gene>
    <name evidence="8" type="ORF">KIPB_003006</name>
</gene>
<keyword evidence="2 5" id="KW-0547">Nucleotide-binding</keyword>
<dbReference type="InterPro" id="IPR045269">
    <property type="entry name" value="Atg1-like"/>
</dbReference>
<keyword evidence="1" id="KW-0808">Transferase</keyword>
<name>A0A9K3CRI0_9EUKA</name>
<dbReference type="GO" id="GO:0016020">
    <property type="term" value="C:membrane"/>
    <property type="evidence" value="ECO:0007669"/>
    <property type="project" value="TreeGrafter"/>
</dbReference>
<dbReference type="CDD" id="cd00180">
    <property type="entry name" value="PKc"/>
    <property type="match status" value="1"/>
</dbReference>
<reference evidence="8 9" key="1">
    <citation type="journal article" date="2018" name="PLoS ONE">
        <title>The draft genome of Kipferlia bialata reveals reductive genome evolution in fornicate parasites.</title>
        <authorList>
            <person name="Tanifuji G."/>
            <person name="Takabayashi S."/>
            <person name="Kume K."/>
            <person name="Takagi M."/>
            <person name="Nakayama T."/>
            <person name="Kamikawa R."/>
            <person name="Inagaki Y."/>
            <person name="Hashimoto T."/>
        </authorList>
    </citation>
    <scope>NUCLEOTIDE SEQUENCE [LARGE SCALE GENOMIC DNA]</scope>
    <source>
        <strain evidence="8">NY0173</strain>
    </source>
</reference>
<evidence type="ECO:0000259" key="7">
    <source>
        <dbReference type="PROSITE" id="PS50011"/>
    </source>
</evidence>
<sequence length="570" mass="64516">MMVGYVGGWKRRGRATTALSRYARDQPIHMLNASLTDSKVHDRISFTDRYRVGGELGSGASGSVYKALDTQTGEMVAAKFQNICGITDSSNVDPRDGMSEEDFALYMQTPQGQEYRQRQIHLRSEIAVQYLAVDSDFVIKLNGHFINADAPNEMVIIMELAKGITLKDYLARHPARCRFLPLPHMLSIMHQILLGLVALKRAHVIHRDLKDENIMVDIRDGQAHVKIVDLGLCKLMGGENPLTNSLMIGNHLYRAPECWDRGYKYECTSTGAKSGTYDDTADVWSAGLLFSQMLNPKWVMTQAIKECCRTPQVNITPLRRRLLHKNCTFDTVTAAVAGSQELADLINSMLQKEPGQRATVEDLTIRMEKLRERVEPRQWAATPSAAKLGSLKTGAQGREETREREMKREAARKAEREREVTRRLEKEKEREKERERAAVLRARKQKDSAPPQPDRVGRGRGRVVEVVPGSETDPEPDTYQGVPLTLRPPTLPPGVSELEASKHMYSAMREAYATQHQELMWYKARERQRQREEARRNNQPETVELGPFTCAQVSPEEPISDTLVQRADNL</sequence>
<protein>
    <recommendedName>
        <fullName evidence="7">Protein kinase domain-containing protein</fullName>
    </recommendedName>
</protein>
<dbReference type="SUPFAM" id="SSF56112">
    <property type="entry name" value="Protein kinase-like (PK-like)"/>
    <property type="match status" value="1"/>
</dbReference>
<evidence type="ECO:0000256" key="4">
    <source>
        <dbReference type="ARBA" id="ARBA00022840"/>
    </source>
</evidence>
<dbReference type="InterPro" id="IPR017441">
    <property type="entry name" value="Protein_kinase_ATP_BS"/>
</dbReference>
<dbReference type="GO" id="GO:0000407">
    <property type="term" value="C:phagophore assembly site"/>
    <property type="evidence" value="ECO:0007669"/>
    <property type="project" value="TreeGrafter"/>
</dbReference>
<dbReference type="GO" id="GO:0005776">
    <property type="term" value="C:autophagosome"/>
    <property type="evidence" value="ECO:0007669"/>
    <property type="project" value="TreeGrafter"/>
</dbReference>
<evidence type="ECO:0000256" key="2">
    <source>
        <dbReference type="ARBA" id="ARBA00022741"/>
    </source>
</evidence>
<keyword evidence="3" id="KW-0418">Kinase</keyword>